<proteinExistence type="predicted"/>
<reference evidence="2" key="2">
    <citation type="submission" date="2020-07" db="EMBL/GenBank/DDBJ databases">
        <authorList>
            <person name="Vera ALvarez R."/>
            <person name="Arias-Moreno D.M."/>
            <person name="Jimenez-Jacinto V."/>
            <person name="Jimenez-Bremont J.F."/>
            <person name="Swaminathan K."/>
            <person name="Moose S.P."/>
            <person name="Guerrero-Gonzalez M.L."/>
            <person name="Marino-Ramirez L."/>
            <person name="Landsman D."/>
            <person name="Rodriguez-Kessler M."/>
            <person name="Delgado-Sanchez P."/>
        </authorList>
    </citation>
    <scope>NUCLEOTIDE SEQUENCE</scope>
    <source>
        <tissue evidence="2">Cladode</tissue>
    </source>
</reference>
<feature type="transmembrane region" description="Helical" evidence="1">
    <location>
        <begin position="179"/>
        <end position="200"/>
    </location>
</feature>
<dbReference type="PANTHER" id="PTHR33868">
    <property type="entry name" value="EXPRESSED PROTEIN"/>
    <property type="match status" value="1"/>
</dbReference>
<organism evidence="2">
    <name type="scientific">Opuntia streptacantha</name>
    <name type="common">Prickly pear cactus</name>
    <name type="synonym">Opuntia cardona</name>
    <dbReference type="NCBI Taxonomy" id="393608"/>
    <lineage>
        <taxon>Eukaryota</taxon>
        <taxon>Viridiplantae</taxon>
        <taxon>Streptophyta</taxon>
        <taxon>Embryophyta</taxon>
        <taxon>Tracheophyta</taxon>
        <taxon>Spermatophyta</taxon>
        <taxon>Magnoliopsida</taxon>
        <taxon>eudicotyledons</taxon>
        <taxon>Gunneridae</taxon>
        <taxon>Pentapetalae</taxon>
        <taxon>Caryophyllales</taxon>
        <taxon>Cactineae</taxon>
        <taxon>Cactaceae</taxon>
        <taxon>Opuntioideae</taxon>
        <taxon>Opuntia</taxon>
    </lineage>
</organism>
<name>A0A7C8YZC9_OPUST</name>
<reference evidence="2" key="1">
    <citation type="journal article" date="2013" name="J. Plant Res.">
        <title>Effect of fungi and light on seed germination of three Opuntia species from semiarid lands of central Mexico.</title>
        <authorList>
            <person name="Delgado-Sanchez P."/>
            <person name="Jimenez-Bremont J.F."/>
            <person name="Guerrero-Gonzalez Mde L."/>
            <person name="Flores J."/>
        </authorList>
    </citation>
    <scope>NUCLEOTIDE SEQUENCE</scope>
    <source>
        <tissue evidence="2">Cladode</tissue>
    </source>
</reference>
<dbReference type="EMBL" id="GISG01073299">
    <property type="protein sequence ID" value="MBA4630317.1"/>
    <property type="molecule type" value="Transcribed_RNA"/>
</dbReference>
<keyword evidence="1" id="KW-0812">Transmembrane</keyword>
<sequence>MGSWGTMKNQHMPNSKAFDENDLVMGVMLYQKHDLIQNCDLPPPMKVFSGSDIKTVVPGSMKKKKKKINTFSLMGTQEEIDDHNEDDGKLELLKALRLSQTRAREAEAKCAAISKERDLLALGFMQNSMEVFAYRQLVRLLEFQVSKLQQQQNKQEMSCDCGMVREDEAIDDGSGTTGLTWIMAVAFCLGIAGFGFAIGCKYKYF</sequence>
<dbReference type="PANTHER" id="PTHR33868:SF10">
    <property type="entry name" value="OS08G0483100 PROTEIN"/>
    <property type="match status" value="1"/>
</dbReference>
<evidence type="ECO:0000313" key="2">
    <source>
        <dbReference type="EMBL" id="MBA4630317.1"/>
    </source>
</evidence>
<accession>A0A7C8YZC9</accession>
<keyword evidence="1" id="KW-1133">Transmembrane helix</keyword>
<dbReference type="AlphaFoldDB" id="A0A7C8YZC9"/>
<keyword evidence="1" id="KW-0472">Membrane</keyword>
<evidence type="ECO:0000256" key="1">
    <source>
        <dbReference type="SAM" id="Phobius"/>
    </source>
</evidence>
<protein>
    <submittedName>
        <fullName evidence="2">Uncharacterized protein</fullName>
    </submittedName>
</protein>